<proteinExistence type="predicted"/>
<accession>A0A1B2AB41</accession>
<reference evidence="1 2" key="1">
    <citation type="submission" date="2016-07" db="EMBL/GenBank/DDBJ databases">
        <title>Complete genome sequence of Altererythrobacter dongtanensis KCTC 22672, a type strain with esterase isolated from tidal flat.</title>
        <authorList>
            <person name="Cheng H."/>
            <person name="Wu Y.-H."/>
            <person name="Zhou P."/>
            <person name="Huo Y.-Y."/>
            <person name="Wang C.-S."/>
            <person name="Xu X.-W."/>
        </authorList>
    </citation>
    <scope>NUCLEOTIDE SEQUENCE [LARGE SCALE GENOMIC DNA]</scope>
    <source>
        <strain evidence="1 2">KCTC 22672</strain>
    </source>
</reference>
<dbReference type="EMBL" id="CP016591">
    <property type="protein sequence ID" value="ANY19366.1"/>
    <property type="molecule type" value="Genomic_DNA"/>
</dbReference>
<keyword evidence="2" id="KW-1185">Reference proteome</keyword>
<dbReference type="KEGG" id="ado:A6F68_00840"/>
<organism evidence="1 2">
    <name type="scientific">Tsuneonella dongtanensis</name>
    <dbReference type="NCBI Taxonomy" id="692370"/>
    <lineage>
        <taxon>Bacteria</taxon>
        <taxon>Pseudomonadati</taxon>
        <taxon>Pseudomonadota</taxon>
        <taxon>Alphaproteobacteria</taxon>
        <taxon>Sphingomonadales</taxon>
        <taxon>Erythrobacteraceae</taxon>
        <taxon>Tsuneonella</taxon>
    </lineage>
</organism>
<dbReference type="GO" id="GO:0004222">
    <property type="term" value="F:metalloendopeptidase activity"/>
    <property type="evidence" value="ECO:0007669"/>
    <property type="project" value="InterPro"/>
</dbReference>
<dbReference type="Proteomes" id="UP000092932">
    <property type="component" value="Chromosome"/>
</dbReference>
<evidence type="ECO:0008006" key="3">
    <source>
        <dbReference type="Google" id="ProtNLM"/>
    </source>
</evidence>
<dbReference type="GO" id="GO:0006508">
    <property type="term" value="P:proteolysis"/>
    <property type="evidence" value="ECO:0007669"/>
    <property type="project" value="InterPro"/>
</dbReference>
<dbReference type="InterPro" id="IPR037219">
    <property type="entry name" value="Peptidase_M41-like"/>
</dbReference>
<dbReference type="SUPFAM" id="SSF140990">
    <property type="entry name" value="FtsH protease domain-like"/>
    <property type="match status" value="1"/>
</dbReference>
<dbReference type="GO" id="GO:0004176">
    <property type="term" value="F:ATP-dependent peptidase activity"/>
    <property type="evidence" value="ECO:0007669"/>
    <property type="project" value="InterPro"/>
</dbReference>
<evidence type="ECO:0000313" key="2">
    <source>
        <dbReference type="Proteomes" id="UP000092932"/>
    </source>
</evidence>
<name>A0A1B2AB41_9SPHN</name>
<sequence>MAAAQCGWSAVCHEAKHAGMEWNNTLRLGIHEVGHIVVEYVLTGTARACFVYLDADGSYSAQTDTLDVSMAATALTANDYLHLAAGFLGGWAAVHLAVKAGMLQRAPIKIEAVAGDHGYIGTDQIYVHWAAVQADARDPASIVAQARDLALKVLRPRLDQVLELGELAATSGLVNEDALSSTIAR</sequence>
<protein>
    <recommendedName>
        <fullName evidence="3">Peptidase M41 domain-containing protein</fullName>
    </recommendedName>
</protein>
<gene>
    <name evidence="1" type="ORF">A6F68_00840</name>
</gene>
<dbReference type="GO" id="GO:0005524">
    <property type="term" value="F:ATP binding"/>
    <property type="evidence" value="ECO:0007669"/>
    <property type="project" value="InterPro"/>
</dbReference>
<evidence type="ECO:0000313" key="1">
    <source>
        <dbReference type="EMBL" id="ANY19366.1"/>
    </source>
</evidence>
<dbReference type="AlphaFoldDB" id="A0A1B2AB41"/>